<dbReference type="AlphaFoldDB" id="A0A4U5MV18"/>
<evidence type="ECO:0000313" key="2">
    <source>
        <dbReference type="Proteomes" id="UP000298663"/>
    </source>
</evidence>
<accession>A0A4U5MV18</accession>
<sequence>MPSLYWYFLHKNNKMPSKSAKGSKLKINAATFLSSELRKKSASFTPLVTNAPLKCKVLHPGYFVRELTEKQVEGIMKYYQSLPTLPDINVTVMIPPLDNGQQHELFVGAVAAQMFEQFDGNDECPKFIVLQGNHRITALHRMGATDHVVRCTIFNTLTDDQIAVLEMSDDQDREFHLPIGMVDRLVVLHQLIPSELSASQRDDAVYSFEKKEQYKKSMTAGIRNFSFQRSKQFLQPLFHAMETAVYEAMKDFENHLGSDVNIEKFPLLQYDRFRKIAIEFGDNPVQRLKVPRTPLQISKTEKLLKTWLDVVKANPTTCHMFTFAAVMQHDNGISRISMWLDNGAPLKPNKYPDFPVLNPYGSISSDLTDISIESGLVRSMHKQTTPRKRRHTESIGEGIEKNSAPTKTLMIPPDMSESEWSICTVTK</sequence>
<protein>
    <submittedName>
        <fullName evidence="1">Uncharacterized protein</fullName>
    </submittedName>
</protein>
<reference evidence="1 2" key="1">
    <citation type="journal article" date="2015" name="Genome Biol.">
        <title>Comparative genomics of Steinernema reveals deeply conserved gene regulatory networks.</title>
        <authorList>
            <person name="Dillman A.R."/>
            <person name="Macchietto M."/>
            <person name="Porter C.F."/>
            <person name="Rogers A."/>
            <person name="Williams B."/>
            <person name="Antoshechkin I."/>
            <person name="Lee M.M."/>
            <person name="Goodwin Z."/>
            <person name="Lu X."/>
            <person name="Lewis E.E."/>
            <person name="Goodrich-Blair H."/>
            <person name="Stock S.P."/>
            <person name="Adams B.J."/>
            <person name="Sternberg P.W."/>
            <person name="Mortazavi A."/>
        </authorList>
    </citation>
    <scope>NUCLEOTIDE SEQUENCE [LARGE SCALE GENOMIC DNA]</scope>
    <source>
        <strain evidence="1 2">ALL</strain>
    </source>
</reference>
<gene>
    <name evidence="1" type="ORF">L596_020723</name>
</gene>
<dbReference type="Proteomes" id="UP000298663">
    <property type="component" value="Unassembled WGS sequence"/>
</dbReference>
<reference evidence="1 2" key="2">
    <citation type="journal article" date="2019" name="G3 (Bethesda)">
        <title>Hybrid Assembly of the Genome of the Entomopathogenic Nematode Steinernema carpocapsae Identifies the X-Chromosome.</title>
        <authorList>
            <person name="Serra L."/>
            <person name="Macchietto M."/>
            <person name="Macias-Munoz A."/>
            <person name="McGill C.J."/>
            <person name="Rodriguez I.M."/>
            <person name="Rodriguez B."/>
            <person name="Murad R."/>
            <person name="Mortazavi A."/>
        </authorList>
    </citation>
    <scope>NUCLEOTIDE SEQUENCE [LARGE SCALE GENOMIC DNA]</scope>
    <source>
        <strain evidence="1 2">ALL</strain>
    </source>
</reference>
<keyword evidence="2" id="KW-1185">Reference proteome</keyword>
<name>A0A4U5MV18_STECR</name>
<comment type="caution">
    <text evidence="1">The sequence shown here is derived from an EMBL/GenBank/DDBJ whole genome shotgun (WGS) entry which is preliminary data.</text>
</comment>
<dbReference type="EMBL" id="AZBU02000006">
    <property type="protein sequence ID" value="TKR73412.1"/>
    <property type="molecule type" value="Genomic_DNA"/>
</dbReference>
<organism evidence="1 2">
    <name type="scientific">Steinernema carpocapsae</name>
    <name type="common">Entomopathogenic nematode</name>
    <dbReference type="NCBI Taxonomy" id="34508"/>
    <lineage>
        <taxon>Eukaryota</taxon>
        <taxon>Metazoa</taxon>
        <taxon>Ecdysozoa</taxon>
        <taxon>Nematoda</taxon>
        <taxon>Chromadorea</taxon>
        <taxon>Rhabditida</taxon>
        <taxon>Tylenchina</taxon>
        <taxon>Panagrolaimomorpha</taxon>
        <taxon>Strongyloidoidea</taxon>
        <taxon>Steinernematidae</taxon>
        <taxon>Steinernema</taxon>
    </lineage>
</organism>
<evidence type="ECO:0000313" key="1">
    <source>
        <dbReference type="EMBL" id="TKR73412.1"/>
    </source>
</evidence>
<proteinExistence type="predicted"/>